<accession>A0AAN8ITD9</accession>
<feature type="compositionally biased region" description="Basic and acidic residues" evidence="1">
    <location>
        <begin position="86"/>
        <end position="103"/>
    </location>
</feature>
<dbReference type="Proteomes" id="UP001331761">
    <property type="component" value="Unassembled WGS sequence"/>
</dbReference>
<dbReference type="EMBL" id="WIXE01006938">
    <property type="protein sequence ID" value="KAK5980837.1"/>
    <property type="molecule type" value="Genomic_DNA"/>
</dbReference>
<evidence type="ECO:0000256" key="1">
    <source>
        <dbReference type="SAM" id="MobiDB-lite"/>
    </source>
</evidence>
<feature type="compositionally biased region" description="Polar residues" evidence="1">
    <location>
        <begin position="26"/>
        <end position="39"/>
    </location>
</feature>
<gene>
    <name evidence="2" type="ORF">GCK32_010162</name>
</gene>
<protein>
    <submittedName>
        <fullName evidence="2">Uncharacterized protein</fullName>
    </submittedName>
</protein>
<comment type="caution">
    <text evidence="2">The sequence shown here is derived from an EMBL/GenBank/DDBJ whole genome shotgun (WGS) entry which is preliminary data.</text>
</comment>
<organism evidence="2 3">
    <name type="scientific">Trichostrongylus colubriformis</name>
    <name type="common">Black scour worm</name>
    <dbReference type="NCBI Taxonomy" id="6319"/>
    <lineage>
        <taxon>Eukaryota</taxon>
        <taxon>Metazoa</taxon>
        <taxon>Ecdysozoa</taxon>
        <taxon>Nematoda</taxon>
        <taxon>Chromadorea</taxon>
        <taxon>Rhabditida</taxon>
        <taxon>Rhabditina</taxon>
        <taxon>Rhabditomorpha</taxon>
        <taxon>Strongyloidea</taxon>
        <taxon>Trichostrongylidae</taxon>
        <taxon>Trichostrongylus</taxon>
    </lineage>
</organism>
<feature type="region of interest" description="Disordered" evidence="1">
    <location>
        <begin position="1"/>
        <end position="106"/>
    </location>
</feature>
<name>A0AAN8ITD9_TRICO</name>
<keyword evidence="3" id="KW-1185">Reference proteome</keyword>
<evidence type="ECO:0000313" key="3">
    <source>
        <dbReference type="Proteomes" id="UP001331761"/>
    </source>
</evidence>
<proteinExistence type="predicted"/>
<reference evidence="2 3" key="1">
    <citation type="submission" date="2019-10" db="EMBL/GenBank/DDBJ databases">
        <title>Assembly and Annotation for the nematode Trichostrongylus colubriformis.</title>
        <authorList>
            <person name="Martin J."/>
        </authorList>
    </citation>
    <scope>NUCLEOTIDE SEQUENCE [LARGE SCALE GENOMIC DNA]</scope>
    <source>
        <strain evidence="2">G859</strain>
        <tissue evidence="2">Whole worm</tissue>
    </source>
</reference>
<evidence type="ECO:0000313" key="2">
    <source>
        <dbReference type="EMBL" id="KAK5980837.1"/>
    </source>
</evidence>
<sequence length="197" mass="21751">MPSKTSPAHKEEHIARKHATKGNDKNAPNLTITGGTMATSEREPSKRQQTVAAEEKKAKGKKLNGAPVHDDELEEKSSRSSSFGKCDGKAIKKAQEKTTPKEKYHGRHSIAVTREKLFGSESPNLEKHVEAIRERRMSLPRTIAADNEADVELIIGEDGKPVFQPTVTAKAEEIIKELTELLLEDDDGNLQTKTNSF</sequence>
<dbReference type="AlphaFoldDB" id="A0AAN8ITD9"/>